<dbReference type="EMBL" id="MLYO01000008">
    <property type="protein sequence ID" value="OIK07960.1"/>
    <property type="molecule type" value="Genomic_DNA"/>
</dbReference>
<dbReference type="AlphaFoldDB" id="A0A1S2QP71"/>
<gene>
    <name evidence="2" type="ORF">BIV23_01360</name>
</gene>
<dbReference type="Proteomes" id="UP000179642">
    <property type="component" value="Unassembled WGS sequence"/>
</dbReference>
<name>A0A1S2QP71_9ACTN</name>
<keyword evidence="1" id="KW-0812">Transmembrane</keyword>
<evidence type="ECO:0000313" key="3">
    <source>
        <dbReference type="Proteomes" id="UP000179642"/>
    </source>
</evidence>
<accession>A0A1S2QP71</accession>
<comment type="caution">
    <text evidence="2">The sequence shown here is derived from an EMBL/GenBank/DDBJ whole genome shotgun (WGS) entry which is preliminary data.</text>
</comment>
<keyword evidence="1" id="KW-1133">Transmembrane helix</keyword>
<evidence type="ECO:0000313" key="2">
    <source>
        <dbReference type="EMBL" id="OIK07960.1"/>
    </source>
</evidence>
<reference evidence="2 3" key="1">
    <citation type="submission" date="2016-10" db="EMBL/GenBank/DDBJ databases">
        <title>Genome sequence of Streptomyces sp. MUSC 1.</title>
        <authorList>
            <person name="Lee L.-H."/>
            <person name="Ser H.-L."/>
            <person name="Law J.W.-F."/>
        </authorList>
    </citation>
    <scope>NUCLEOTIDE SEQUENCE [LARGE SCALE GENOMIC DNA]</scope>
    <source>
        <strain evidence="2 3">MUSC 1</strain>
    </source>
</reference>
<protein>
    <submittedName>
        <fullName evidence="2">Uncharacterized protein</fullName>
    </submittedName>
</protein>
<keyword evidence="3" id="KW-1185">Reference proteome</keyword>
<feature type="transmembrane region" description="Helical" evidence="1">
    <location>
        <begin position="20"/>
        <end position="40"/>
    </location>
</feature>
<organism evidence="2 3">
    <name type="scientific">Streptomyces monashensis</name>
    <dbReference type="NCBI Taxonomy" id="1678012"/>
    <lineage>
        <taxon>Bacteria</taxon>
        <taxon>Bacillati</taxon>
        <taxon>Actinomycetota</taxon>
        <taxon>Actinomycetes</taxon>
        <taxon>Kitasatosporales</taxon>
        <taxon>Streptomycetaceae</taxon>
        <taxon>Streptomyces</taxon>
    </lineage>
</organism>
<keyword evidence="1" id="KW-0472">Membrane</keyword>
<proteinExistence type="predicted"/>
<evidence type="ECO:0000256" key="1">
    <source>
        <dbReference type="SAM" id="Phobius"/>
    </source>
</evidence>
<sequence length="90" mass="9280">MEWSRQLPAPSVAEFATTAGHVLFAGLAAATGHVLFAGLATTAGQVLFARTSLFPAAAKPLRAPRAATAEKAATSTERSSLLRIIGFVLT</sequence>